<sequence>MKYEIRLIDKPDIHILEKFLYNTIYIPDGSTPLDKSIIYNKEIYNYIEGVGKDDDIVLGCEYNNKIVALSWSRILNGEVKGYGNIDDKTPEIAISVLKGYRNKGMGTSLLKEHLKVLKNNNYKRVSLSVNKENYALDLYKKLGFDIIKENNEDYIMVLNFK</sequence>
<keyword evidence="2" id="KW-0808">Transferase</keyword>
<dbReference type="Gene3D" id="3.40.630.30">
    <property type="match status" value="1"/>
</dbReference>
<evidence type="ECO:0000313" key="3">
    <source>
        <dbReference type="Proteomes" id="UP000261212"/>
    </source>
</evidence>
<evidence type="ECO:0000313" key="2">
    <source>
        <dbReference type="EMBL" id="RGD75808.1"/>
    </source>
</evidence>
<dbReference type="EMBL" id="QUSM01000001">
    <property type="protein sequence ID" value="RGD75808.1"/>
    <property type="molecule type" value="Genomic_DNA"/>
</dbReference>
<organism evidence="2 3">
    <name type="scientific">Anaerofustis stercorihominis</name>
    <dbReference type="NCBI Taxonomy" id="214853"/>
    <lineage>
        <taxon>Bacteria</taxon>
        <taxon>Bacillati</taxon>
        <taxon>Bacillota</taxon>
        <taxon>Clostridia</taxon>
        <taxon>Eubacteriales</taxon>
        <taxon>Eubacteriaceae</taxon>
        <taxon>Anaerofustis</taxon>
    </lineage>
</organism>
<dbReference type="Proteomes" id="UP000261212">
    <property type="component" value="Unassembled WGS sequence"/>
</dbReference>
<proteinExistence type="predicted"/>
<gene>
    <name evidence="2" type="ORF">DW687_00370</name>
</gene>
<dbReference type="GO" id="GO:0016747">
    <property type="term" value="F:acyltransferase activity, transferring groups other than amino-acyl groups"/>
    <property type="evidence" value="ECO:0007669"/>
    <property type="project" value="InterPro"/>
</dbReference>
<name>A0A3E3E4H6_9FIRM</name>
<dbReference type="Pfam" id="PF00583">
    <property type="entry name" value="Acetyltransf_1"/>
    <property type="match status" value="1"/>
</dbReference>
<feature type="domain" description="N-acetyltransferase" evidence="1">
    <location>
        <begin position="3"/>
        <end position="161"/>
    </location>
</feature>
<dbReference type="GeneID" id="98000876"/>
<dbReference type="RefSeq" id="WP_007050591.1">
    <property type="nucleotide sequence ID" value="NZ_CAUFKS010000083.1"/>
</dbReference>
<dbReference type="AlphaFoldDB" id="A0A3E3E4H6"/>
<dbReference type="PROSITE" id="PS51186">
    <property type="entry name" value="GNAT"/>
    <property type="match status" value="1"/>
</dbReference>
<accession>A0A3E3E4H6</accession>
<dbReference type="InterPro" id="IPR000182">
    <property type="entry name" value="GNAT_dom"/>
</dbReference>
<reference evidence="2 3" key="1">
    <citation type="submission" date="2018-08" db="EMBL/GenBank/DDBJ databases">
        <title>A genome reference for cultivated species of the human gut microbiota.</title>
        <authorList>
            <person name="Zou Y."/>
            <person name="Xue W."/>
            <person name="Luo G."/>
        </authorList>
    </citation>
    <scope>NUCLEOTIDE SEQUENCE [LARGE SCALE GENOMIC DNA]</scope>
    <source>
        <strain evidence="2 3">AM25-6</strain>
    </source>
</reference>
<comment type="caution">
    <text evidence="2">The sequence shown here is derived from an EMBL/GenBank/DDBJ whole genome shotgun (WGS) entry which is preliminary data.</text>
</comment>
<dbReference type="InterPro" id="IPR016181">
    <property type="entry name" value="Acyl_CoA_acyltransferase"/>
</dbReference>
<dbReference type="CDD" id="cd04301">
    <property type="entry name" value="NAT_SF"/>
    <property type="match status" value="1"/>
</dbReference>
<evidence type="ECO:0000259" key="1">
    <source>
        <dbReference type="PROSITE" id="PS51186"/>
    </source>
</evidence>
<protein>
    <submittedName>
        <fullName evidence="2">GNAT family N-acetyltransferase</fullName>
    </submittedName>
</protein>
<dbReference type="SUPFAM" id="SSF55729">
    <property type="entry name" value="Acyl-CoA N-acyltransferases (Nat)"/>
    <property type="match status" value="1"/>
</dbReference>